<dbReference type="AlphaFoldDB" id="A7EJN3"/>
<dbReference type="Pfam" id="PF03184">
    <property type="entry name" value="DDE_1"/>
    <property type="match status" value="1"/>
</dbReference>
<sequence>MSRVDSLHGYELYIGRKGCTRALWLKSMYVVWRAEAGVREAAVEAYVLVAIEILSVAVLMEVAVFVSLEQIRHVEGPIAASRVQGNTPEAGQGQALHFSSALRDWSDAIHARLYQSPCKHDIRDYKGARVKRTTVIAIECISNDGSYLNTMIIWPANSHRSNWTTFPTPKWQYACSDSEFCFKNNILLCRLPFHTSHKLQPCDVAVFAPLKATYRETAARYFNRVDRWID</sequence>
<accession>A7EJN3</accession>
<dbReference type="InParanoid" id="A7EJN3"/>
<dbReference type="GO" id="GO:0003676">
    <property type="term" value="F:nucleic acid binding"/>
    <property type="evidence" value="ECO:0007669"/>
    <property type="project" value="InterPro"/>
</dbReference>
<dbReference type="KEGG" id="ssl:SS1G_05527"/>
<proteinExistence type="predicted"/>
<evidence type="ECO:0000313" key="2">
    <source>
        <dbReference type="EMBL" id="EDO03049.1"/>
    </source>
</evidence>
<gene>
    <name evidence="2" type="ORF">SS1G_05527</name>
</gene>
<keyword evidence="3" id="KW-1185">Reference proteome</keyword>
<evidence type="ECO:0000313" key="3">
    <source>
        <dbReference type="Proteomes" id="UP000001312"/>
    </source>
</evidence>
<feature type="domain" description="DDE-1" evidence="1">
    <location>
        <begin position="181"/>
        <end position="221"/>
    </location>
</feature>
<dbReference type="GeneID" id="5490099"/>
<protein>
    <recommendedName>
        <fullName evidence="1">DDE-1 domain-containing protein</fullName>
    </recommendedName>
</protein>
<dbReference type="eggNOG" id="ENOG502SHQS">
    <property type="taxonomic scope" value="Eukaryota"/>
</dbReference>
<dbReference type="EMBL" id="CH476626">
    <property type="protein sequence ID" value="EDO03049.1"/>
    <property type="molecule type" value="Genomic_DNA"/>
</dbReference>
<reference evidence="3" key="1">
    <citation type="journal article" date="2011" name="PLoS Genet.">
        <title>Genomic analysis of the necrotrophic fungal pathogens Sclerotinia sclerotiorum and Botrytis cinerea.</title>
        <authorList>
            <person name="Amselem J."/>
            <person name="Cuomo C.A."/>
            <person name="van Kan J.A."/>
            <person name="Viaud M."/>
            <person name="Benito E.P."/>
            <person name="Couloux A."/>
            <person name="Coutinho P.M."/>
            <person name="de Vries R.P."/>
            <person name="Dyer P.S."/>
            <person name="Fillinger S."/>
            <person name="Fournier E."/>
            <person name="Gout L."/>
            <person name="Hahn M."/>
            <person name="Kohn L."/>
            <person name="Lapalu N."/>
            <person name="Plummer K.M."/>
            <person name="Pradier J.M."/>
            <person name="Quevillon E."/>
            <person name="Sharon A."/>
            <person name="Simon A."/>
            <person name="ten Have A."/>
            <person name="Tudzynski B."/>
            <person name="Tudzynski P."/>
            <person name="Wincker P."/>
            <person name="Andrew M."/>
            <person name="Anthouard V."/>
            <person name="Beever R.E."/>
            <person name="Beffa R."/>
            <person name="Benoit I."/>
            <person name="Bouzid O."/>
            <person name="Brault B."/>
            <person name="Chen Z."/>
            <person name="Choquer M."/>
            <person name="Collemare J."/>
            <person name="Cotton P."/>
            <person name="Danchin E.G."/>
            <person name="Da Silva C."/>
            <person name="Gautier A."/>
            <person name="Giraud C."/>
            <person name="Giraud T."/>
            <person name="Gonzalez C."/>
            <person name="Grossetete S."/>
            <person name="Guldener U."/>
            <person name="Henrissat B."/>
            <person name="Howlett B.J."/>
            <person name="Kodira C."/>
            <person name="Kretschmer M."/>
            <person name="Lappartient A."/>
            <person name="Leroch M."/>
            <person name="Levis C."/>
            <person name="Mauceli E."/>
            <person name="Neuveglise C."/>
            <person name="Oeser B."/>
            <person name="Pearson M."/>
            <person name="Poulain J."/>
            <person name="Poussereau N."/>
            <person name="Quesneville H."/>
            <person name="Rascle C."/>
            <person name="Schumacher J."/>
            <person name="Segurens B."/>
            <person name="Sexton A."/>
            <person name="Silva E."/>
            <person name="Sirven C."/>
            <person name="Soanes D.M."/>
            <person name="Talbot N.J."/>
            <person name="Templeton M."/>
            <person name="Yandava C."/>
            <person name="Yarden O."/>
            <person name="Zeng Q."/>
            <person name="Rollins J.A."/>
            <person name="Lebrun M.H."/>
            <person name="Dickman M."/>
        </authorList>
    </citation>
    <scope>NUCLEOTIDE SEQUENCE [LARGE SCALE GENOMIC DNA]</scope>
    <source>
        <strain evidence="3">ATCC 18683 / 1980 / Ss-1</strain>
    </source>
</reference>
<organism evidence="2 3">
    <name type="scientific">Sclerotinia sclerotiorum (strain ATCC 18683 / 1980 / Ss-1)</name>
    <name type="common">White mold</name>
    <name type="synonym">Whetzelinia sclerotiorum</name>
    <dbReference type="NCBI Taxonomy" id="665079"/>
    <lineage>
        <taxon>Eukaryota</taxon>
        <taxon>Fungi</taxon>
        <taxon>Dikarya</taxon>
        <taxon>Ascomycota</taxon>
        <taxon>Pezizomycotina</taxon>
        <taxon>Leotiomycetes</taxon>
        <taxon>Helotiales</taxon>
        <taxon>Sclerotiniaceae</taxon>
        <taxon>Sclerotinia</taxon>
    </lineage>
</organism>
<dbReference type="HOGENOM" id="CLU_1205376_0_0_1"/>
<evidence type="ECO:0000259" key="1">
    <source>
        <dbReference type="Pfam" id="PF03184"/>
    </source>
</evidence>
<dbReference type="RefSeq" id="XP_001594098.1">
    <property type="nucleotide sequence ID" value="XM_001594048.1"/>
</dbReference>
<dbReference type="Proteomes" id="UP000001312">
    <property type="component" value="Unassembled WGS sequence"/>
</dbReference>
<dbReference type="InterPro" id="IPR004875">
    <property type="entry name" value="DDE_SF_endonuclease_dom"/>
</dbReference>
<name>A7EJN3_SCLS1</name>